<reference evidence="1 2" key="1">
    <citation type="submission" date="2016-02" db="EMBL/GenBank/DDBJ databases">
        <authorList>
            <person name="Wen L."/>
            <person name="He K."/>
            <person name="Yang H."/>
        </authorList>
    </citation>
    <scope>NUCLEOTIDE SEQUENCE [LARGE SCALE GENOMIC DNA]</scope>
    <source>
        <strain evidence="1">ShG14-8</strain>
    </source>
</reference>
<protein>
    <submittedName>
        <fullName evidence="1">Uncharacterized protein</fullName>
    </submittedName>
</protein>
<evidence type="ECO:0000313" key="1">
    <source>
        <dbReference type="EMBL" id="KXS30543.1"/>
    </source>
</evidence>
<dbReference type="AlphaFoldDB" id="A0A139BP06"/>
<dbReference type="EMBL" id="LSLI01000209">
    <property type="protein sequence ID" value="KXS30543.1"/>
    <property type="molecule type" value="Genomic_DNA"/>
</dbReference>
<evidence type="ECO:0000313" key="2">
    <source>
        <dbReference type="Proteomes" id="UP000070578"/>
    </source>
</evidence>
<gene>
    <name evidence="1" type="ORF">AWT59_3332</name>
</gene>
<comment type="caution">
    <text evidence="1">The sequence shown here is derived from an EMBL/GenBank/DDBJ whole genome shotgun (WGS) entry which is preliminary data.</text>
</comment>
<dbReference type="Proteomes" id="UP000070578">
    <property type="component" value="Unassembled WGS sequence"/>
</dbReference>
<name>A0A139BP06_9PROT</name>
<accession>A0A139BP06</accession>
<sequence>MGIVILMVLAFGILSVLRAASGFVRTCSNTSTSATSVSVQPAPSAEPDWSAYETPTFIRRGISHPVLSKKKQKRVRKTKSANANLIEAVLSCFEERSLAIASMHNLEVKDDLKVELRASRSNET</sequence>
<proteinExistence type="predicted"/>
<reference evidence="1 2" key="2">
    <citation type="submission" date="2016-03" db="EMBL/GenBank/DDBJ databases">
        <title>New uncultured bacterium of the family Gallionellaceae from acid mine drainage: description and reconstruction of genome based on metagenomic analysis of microbial community.</title>
        <authorList>
            <person name="Kadnikov V."/>
            <person name="Ivasenko D."/>
            <person name="Beletsky A."/>
            <person name="Mardanov A."/>
            <person name="Danilova E."/>
            <person name="Pimenov N."/>
            <person name="Karnachuk O."/>
            <person name="Ravin N."/>
        </authorList>
    </citation>
    <scope>NUCLEOTIDE SEQUENCE [LARGE SCALE GENOMIC DNA]</scope>
    <source>
        <strain evidence="1">ShG14-8</strain>
    </source>
</reference>
<organism evidence="1 2">
    <name type="scientific">Candidatus Gallionella acididurans</name>
    <dbReference type="NCBI Taxonomy" id="1796491"/>
    <lineage>
        <taxon>Bacteria</taxon>
        <taxon>Pseudomonadati</taxon>
        <taxon>Pseudomonadota</taxon>
        <taxon>Betaproteobacteria</taxon>
        <taxon>Nitrosomonadales</taxon>
        <taxon>Gallionellaceae</taxon>
        <taxon>Gallionella</taxon>
    </lineage>
</organism>